<comment type="caution">
    <text evidence="1">The sequence shown here is derived from an EMBL/GenBank/DDBJ whole genome shotgun (WGS) entry which is preliminary data.</text>
</comment>
<keyword evidence="2" id="KW-1185">Reference proteome</keyword>
<dbReference type="Proteomes" id="UP000525298">
    <property type="component" value="Unassembled WGS sequence"/>
</dbReference>
<sequence>MNAYKIERLLKNVGVFAEDKACLFFFVFSKILKTMTTGRDGLLGFRLERTQLGVDVNGST</sequence>
<accession>A0A7W0CCF4</accession>
<evidence type="ECO:0000313" key="1">
    <source>
        <dbReference type="EMBL" id="MBA2883095.1"/>
    </source>
</evidence>
<dbReference type="EMBL" id="JACDUS010000016">
    <property type="protein sequence ID" value="MBA2883095.1"/>
    <property type="molecule type" value="Genomic_DNA"/>
</dbReference>
<organism evidence="1 2">
    <name type="scientific">Desulfosalsimonas propionicica</name>
    <dbReference type="NCBI Taxonomy" id="332175"/>
    <lineage>
        <taxon>Bacteria</taxon>
        <taxon>Pseudomonadati</taxon>
        <taxon>Thermodesulfobacteriota</taxon>
        <taxon>Desulfobacteria</taxon>
        <taxon>Desulfobacterales</taxon>
        <taxon>Desulfosalsimonadaceae</taxon>
        <taxon>Desulfosalsimonas</taxon>
    </lineage>
</organism>
<protein>
    <submittedName>
        <fullName evidence="1">Uncharacterized protein</fullName>
    </submittedName>
</protein>
<dbReference type="RefSeq" id="WP_181552707.1">
    <property type="nucleotide sequence ID" value="NZ_JACDUS010000016.1"/>
</dbReference>
<proteinExistence type="predicted"/>
<dbReference type="AlphaFoldDB" id="A0A7W0CCF4"/>
<name>A0A7W0CCF4_9BACT</name>
<gene>
    <name evidence="1" type="ORF">HNR65_003452</name>
</gene>
<evidence type="ECO:0000313" key="2">
    <source>
        <dbReference type="Proteomes" id="UP000525298"/>
    </source>
</evidence>
<reference evidence="1 2" key="1">
    <citation type="submission" date="2020-07" db="EMBL/GenBank/DDBJ databases">
        <title>Genomic Encyclopedia of Type Strains, Phase IV (KMG-IV): sequencing the most valuable type-strain genomes for metagenomic binning, comparative biology and taxonomic classification.</title>
        <authorList>
            <person name="Goeker M."/>
        </authorList>
    </citation>
    <scope>NUCLEOTIDE SEQUENCE [LARGE SCALE GENOMIC DNA]</scope>
    <source>
        <strain evidence="1 2">DSM 17721</strain>
    </source>
</reference>